<keyword evidence="1" id="KW-0812">Transmembrane</keyword>
<dbReference type="EMBL" id="RRUE01000001">
    <property type="protein sequence ID" value="RRN44792.1"/>
    <property type="molecule type" value="Genomic_DNA"/>
</dbReference>
<evidence type="ECO:0000313" key="2">
    <source>
        <dbReference type="EMBL" id="RRN44792.1"/>
    </source>
</evidence>
<dbReference type="RefSeq" id="WP_125094224.1">
    <property type="nucleotide sequence ID" value="NZ_RRUE01000001.1"/>
</dbReference>
<evidence type="ECO:0000313" key="3">
    <source>
        <dbReference type="Proteomes" id="UP000270261"/>
    </source>
</evidence>
<sequence length="73" mass="8662">MKPNEKAKQTSTEHRKPPALQQLAVFFYPARRGRLRWLRRDVVFLVFVFAAFCVPAGFWFDDFVFAVFEEECC</sequence>
<name>A0A426FPZ5_9BURK</name>
<feature type="transmembrane region" description="Helical" evidence="1">
    <location>
        <begin position="42"/>
        <end position="60"/>
    </location>
</feature>
<reference evidence="2 3" key="1">
    <citation type="submission" date="2018-11" db="EMBL/GenBank/DDBJ databases">
        <title>Genome sequencing of Lautropia sp. KCOM 2505 (= ChDC F240).</title>
        <authorList>
            <person name="Kook J.-K."/>
            <person name="Park S.-N."/>
            <person name="Lim Y.K."/>
        </authorList>
    </citation>
    <scope>NUCLEOTIDE SEQUENCE [LARGE SCALE GENOMIC DNA]</scope>
    <source>
        <strain evidence="2 3">KCOM 2505</strain>
    </source>
</reference>
<comment type="caution">
    <text evidence="2">The sequence shown here is derived from an EMBL/GenBank/DDBJ whole genome shotgun (WGS) entry which is preliminary data.</text>
</comment>
<accession>A0A426FPZ5</accession>
<keyword evidence="3" id="KW-1185">Reference proteome</keyword>
<keyword evidence="1" id="KW-1133">Transmembrane helix</keyword>
<dbReference type="Proteomes" id="UP000270261">
    <property type="component" value="Unassembled WGS sequence"/>
</dbReference>
<organism evidence="2 3">
    <name type="scientific">Lautropia dentalis</name>
    <dbReference type="NCBI Taxonomy" id="2490857"/>
    <lineage>
        <taxon>Bacteria</taxon>
        <taxon>Pseudomonadati</taxon>
        <taxon>Pseudomonadota</taxon>
        <taxon>Betaproteobacteria</taxon>
        <taxon>Burkholderiales</taxon>
        <taxon>Burkholderiaceae</taxon>
        <taxon>Lautropia</taxon>
    </lineage>
</organism>
<proteinExistence type="predicted"/>
<evidence type="ECO:0000256" key="1">
    <source>
        <dbReference type="SAM" id="Phobius"/>
    </source>
</evidence>
<gene>
    <name evidence="2" type="ORF">EHV23_00390</name>
</gene>
<keyword evidence="1" id="KW-0472">Membrane</keyword>
<protein>
    <submittedName>
        <fullName evidence="2">Uncharacterized protein</fullName>
    </submittedName>
</protein>
<dbReference type="AlphaFoldDB" id="A0A426FPZ5"/>